<dbReference type="InterPro" id="IPR050214">
    <property type="entry name" value="Cys_Synth/Cystath_Beta-Synth"/>
</dbReference>
<accession>A0ABZ2LP82</accession>
<keyword evidence="7" id="KW-1185">Reference proteome</keyword>
<dbReference type="PANTHER" id="PTHR10314">
    <property type="entry name" value="CYSTATHIONINE BETA-SYNTHASE"/>
    <property type="match status" value="1"/>
</dbReference>
<dbReference type="RefSeq" id="WP_394822333.1">
    <property type="nucleotide sequence ID" value="NZ_CP089984.1"/>
</dbReference>
<dbReference type="CDD" id="cd01563">
    <property type="entry name" value="Thr-synth_1"/>
    <property type="match status" value="1"/>
</dbReference>
<evidence type="ECO:0000313" key="7">
    <source>
        <dbReference type="Proteomes" id="UP001370348"/>
    </source>
</evidence>
<protein>
    <recommendedName>
        <fullName evidence="4">Threonine synthase</fullName>
        <ecNumber evidence="4">4.2.3.1</ecNumber>
    </recommendedName>
</protein>
<feature type="domain" description="Tryptophan synthase beta chain-like PALP" evidence="5">
    <location>
        <begin position="89"/>
        <end position="397"/>
    </location>
</feature>
<dbReference type="EC" id="4.2.3.1" evidence="4"/>
<evidence type="ECO:0000256" key="3">
    <source>
        <dbReference type="ARBA" id="ARBA00022898"/>
    </source>
</evidence>
<comment type="cofactor">
    <cofactor evidence="1">
        <name>pyridoxal 5'-phosphate</name>
        <dbReference type="ChEBI" id="CHEBI:597326"/>
    </cofactor>
</comment>
<organism evidence="6 7">
    <name type="scientific">Pendulispora albinea</name>
    <dbReference type="NCBI Taxonomy" id="2741071"/>
    <lineage>
        <taxon>Bacteria</taxon>
        <taxon>Pseudomonadati</taxon>
        <taxon>Myxococcota</taxon>
        <taxon>Myxococcia</taxon>
        <taxon>Myxococcales</taxon>
        <taxon>Sorangiineae</taxon>
        <taxon>Pendulisporaceae</taxon>
        <taxon>Pendulispora</taxon>
    </lineage>
</organism>
<proteinExistence type="inferred from homology"/>
<keyword evidence="6" id="KW-0456">Lyase</keyword>
<gene>
    <name evidence="6" type="primary">thrC</name>
    <name evidence="6" type="ORF">LZC94_33285</name>
</gene>
<evidence type="ECO:0000259" key="5">
    <source>
        <dbReference type="Pfam" id="PF00291"/>
    </source>
</evidence>
<reference evidence="6 7" key="1">
    <citation type="submission" date="2021-12" db="EMBL/GenBank/DDBJ databases">
        <title>Discovery of the Pendulisporaceae a myxobacterial family with distinct sporulation behavior and unique specialized metabolism.</title>
        <authorList>
            <person name="Garcia R."/>
            <person name="Popoff A."/>
            <person name="Bader C.D."/>
            <person name="Loehr J."/>
            <person name="Walesch S."/>
            <person name="Walt C."/>
            <person name="Boldt J."/>
            <person name="Bunk B."/>
            <person name="Haeckl F.J.F.P.J."/>
            <person name="Gunesch A.P."/>
            <person name="Birkelbach J."/>
            <person name="Nuebel U."/>
            <person name="Pietschmann T."/>
            <person name="Bach T."/>
            <person name="Mueller R."/>
        </authorList>
    </citation>
    <scope>NUCLEOTIDE SEQUENCE [LARGE SCALE GENOMIC DNA]</scope>
    <source>
        <strain evidence="6 7">MSr11954</strain>
    </source>
</reference>
<dbReference type="InterPro" id="IPR004450">
    <property type="entry name" value="Thr_synthase-like"/>
</dbReference>
<evidence type="ECO:0000256" key="1">
    <source>
        <dbReference type="ARBA" id="ARBA00001933"/>
    </source>
</evidence>
<dbReference type="InterPro" id="IPR001926">
    <property type="entry name" value="TrpB-like_PALP"/>
</dbReference>
<keyword evidence="3" id="KW-0663">Pyridoxal phosphate</keyword>
<evidence type="ECO:0000313" key="6">
    <source>
        <dbReference type="EMBL" id="WXB12712.1"/>
    </source>
</evidence>
<dbReference type="Gene3D" id="3.40.50.1100">
    <property type="match status" value="2"/>
</dbReference>
<dbReference type="GO" id="GO:0004795">
    <property type="term" value="F:threonine synthase activity"/>
    <property type="evidence" value="ECO:0007669"/>
    <property type="project" value="UniProtKB-EC"/>
</dbReference>
<dbReference type="Proteomes" id="UP001370348">
    <property type="component" value="Chromosome"/>
</dbReference>
<comment type="similarity">
    <text evidence="2">Belongs to the threonine synthase family.</text>
</comment>
<dbReference type="InterPro" id="IPR036052">
    <property type="entry name" value="TrpB-like_PALP_sf"/>
</dbReference>
<name>A0ABZ2LP82_9BACT</name>
<dbReference type="NCBIfam" id="TIGR00260">
    <property type="entry name" value="thrC"/>
    <property type="match status" value="1"/>
</dbReference>
<evidence type="ECO:0000256" key="2">
    <source>
        <dbReference type="ARBA" id="ARBA00005517"/>
    </source>
</evidence>
<dbReference type="SUPFAM" id="SSF53686">
    <property type="entry name" value="Tryptophan synthase beta subunit-like PLP-dependent enzymes"/>
    <property type="match status" value="1"/>
</dbReference>
<dbReference type="EMBL" id="CP089984">
    <property type="protein sequence ID" value="WXB12712.1"/>
    <property type="molecule type" value="Genomic_DNA"/>
</dbReference>
<dbReference type="Pfam" id="PF00291">
    <property type="entry name" value="PALP"/>
    <property type="match status" value="1"/>
</dbReference>
<evidence type="ECO:0000256" key="4">
    <source>
        <dbReference type="NCBIfam" id="TIGR00260"/>
    </source>
</evidence>
<sequence length="446" mass="48369">MTQQAYRAHFRCFSGCSGTYPTTQPLYRCPTCDGLLEVHHDIDALRNRSAQEWRDLFDARYRGHEFPYGSGVWGKREWIAPEVPDDFIVSTYEGATNLFHARRLGAEIGIPELWVKQCGNAHTGSFKDLGMTVLVSIVRWAHHIGALKSPVIACASTGDTSASLAAYGAIAGLPVVVLLPRGLVSAAQLVQPLAHGATVLALETDFDGCMAVIRELASRGLIYLANSMNPLRIEGQKTVGIELTQQLEWSVPDWVILPSGNLGNAAALHAGFRMMVDLGLTDRMPRLCVAQAENANPMYRAFLANSETVSPIAAKKSHASAIQIGNPVSAPRAMAALRAMNGVVEQASEDELADACARADRTGLYTDPHTGVALACTFKLRDRGVLTANDRVVVVSTANALKFTEFKLGYHEKTLADVRPQRANLPITLPADVERIAKTIQELSAR</sequence>